<proteinExistence type="predicted"/>
<reference evidence="1 2" key="1">
    <citation type="submission" date="2019-05" db="EMBL/GenBank/DDBJ databases">
        <title>Another draft genome of Portunus trituberculatus and its Hox gene families provides insights of decapod evolution.</title>
        <authorList>
            <person name="Jeong J.-H."/>
            <person name="Song I."/>
            <person name="Kim S."/>
            <person name="Choi T."/>
            <person name="Kim D."/>
            <person name="Ryu S."/>
            <person name="Kim W."/>
        </authorList>
    </citation>
    <scope>NUCLEOTIDE SEQUENCE [LARGE SCALE GENOMIC DNA]</scope>
    <source>
        <tissue evidence="1">Muscle</tissue>
    </source>
</reference>
<sequence length="90" mass="10382">MMSLTLAEAVPYKPVAFHHYSSGGQDFTPTKPMFRSRYMTATHQSIQCLANCHYSHASTFAVLQFSITSVNGWYDEYHTNTPMIWAYNFF</sequence>
<keyword evidence="2" id="KW-1185">Reference proteome</keyword>
<gene>
    <name evidence="1" type="ORF">E2C01_039571</name>
</gene>
<dbReference type="Proteomes" id="UP000324222">
    <property type="component" value="Unassembled WGS sequence"/>
</dbReference>
<dbReference type="EMBL" id="VSRR010006932">
    <property type="protein sequence ID" value="MPC45865.1"/>
    <property type="molecule type" value="Genomic_DNA"/>
</dbReference>
<dbReference type="AlphaFoldDB" id="A0A5B7FK70"/>
<name>A0A5B7FK70_PORTR</name>
<organism evidence="1 2">
    <name type="scientific">Portunus trituberculatus</name>
    <name type="common">Swimming crab</name>
    <name type="synonym">Neptunus trituberculatus</name>
    <dbReference type="NCBI Taxonomy" id="210409"/>
    <lineage>
        <taxon>Eukaryota</taxon>
        <taxon>Metazoa</taxon>
        <taxon>Ecdysozoa</taxon>
        <taxon>Arthropoda</taxon>
        <taxon>Crustacea</taxon>
        <taxon>Multicrustacea</taxon>
        <taxon>Malacostraca</taxon>
        <taxon>Eumalacostraca</taxon>
        <taxon>Eucarida</taxon>
        <taxon>Decapoda</taxon>
        <taxon>Pleocyemata</taxon>
        <taxon>Brachyura</taxon>
        <taxon>Eubrachyura</taxon>
        <taxon>Portunoidea</taxon>
        <taxon>Portunidae</taxon>
        <taxon>Portuninae</taxon>
        <taxon>Portunus</taxon>
    </lineage>
</organism>
<accession>A0A5B7FK70</accession>
<protein>
    <submittedName>
        <fullName evidence="1">Uncharacterized protein</fullName>
    </submittedName>
</protein>
<evidence type="ECO:0000313" key="2">
    <source>
        <dbReference type="Proteomes" id="UP000324222"/>
    </source>
</evidence>
<evidence type="ECO:0000313" key="1">
    <source>
        <dbReference type="EMBL" id="MPC45865.1"/>
    </source>
</evidence>
<comment type="caution">
    <text evidence="1">The sequence shown here is derived from an EMBL/GenBank/DDBJ whole genome shotgun (WGS) entry which is preliminary data.</text>
</comment>